<gene>
    <name evidence="5" type="ORF">QE412_001694</name>
</gene>
<dbReference type="PROSITE" id="PS51118">
    <property type="entry name" value="HTH_HXLR"/>
    <property type="match status" value="1"/>
</dbReference>
<dbReference type="GO" id="GO:0003677">
    <property type="term" value="F:DNA binding"/>
    <property type="evidence" value="ECO:0007669"/>
    <property type="project" value="UniProtKB-KW"/>
</dbReference>
<reference evidence="5 6" key="1">
    <citation type="submission" date="2023-07" db="EMBL/GenBank/DDBJ databases">
        <title>Functional and genomic diversity of the sorghum phyllosphere microbiome.</title>
        <authorList>
            <person name="Shade A."/>
        </authorList>
    </citation>
    <scope>NUCLEOTIDE SEQUENCE [LARGE SCALE GENOMIC DNA]</scope>
    <source>
        <strain evidence="5 6">SORGH_AS_1207</strain>
    </source>
</reference>
<keyword evidence="3" id="KW-0804">Transcription</keyword>
<evidence type="ECO:0000256" key="3">
    <source>
        <dbReference type="ARBA" id="ARBA00023163"/>
    </source>
</evidence>
<evidence type="ECO:0000313" key="5">
    <source>
        <dbReference type="EMBL" id="MDQ1123121.1"/>
    </source>
</evidence>
<dbReference type="PANTHER" id="PTHR33204">
    <property type="entry name" value="TRANSCRIPTIONAL REGULATOR, MARR FAMILY"/>
    <property type="match status" value="1"/>
</dbReference>
<dbReference type="SUPFAM" id="SSF46785">
    <property type="entry name" value="Winged helix' DNA-binding domain"/>
    <property type="match status" value="1"/>
</dbReference>
<evidence type="ECO:0000256" key="2">
    <source>
        <dbReference type="ARBA" id="ARBA00023125"/>
    </source>
</evidence>
<keyword evidence="6" id="KW-1185">Reference proteome</keyword>
<proteinExistence type="predicted"/>
<keyword evidence="2 5" id="KW-0238">DNA-binding</keyword>
<evidence type="ECO:0000313" key="6">
    <source>
        <dbReference type="Proteomes" id="UP001226691"/>
    </source>
</evidence>
<dbReference type="SMART" id="SM00418">
    <property type="entry name" value="HTH_ARSR"/>
    <property type="match status" value="1"/>
</dbReference>
<feature type="domain" description="HTH hxlR-type" evidence="4">
    <location>
        <begin position="24"/>
        <end position="122"/>
    </location>
</feature>
<dbReference type="RefSeq" id="WP_307482260.1">
    <property type="nucleotide sequence ID" value="NZ_JAUTBF010000001.1"/>
</dbReference>
<evidence type="ECO:0000256" key="1">
    <source>
        <dbReference type="ARBA" id="ARBA00023015"/>
    </source>
</evidence>
<evidence type="ECO:0000259" key="4">
    <source>
        <dbReference type="PROSITE" id="PS51118"/>
    </source>
</evidence>
<sequence length="134" mass="14666">MATLTAAQKRTQARIEYDAYLATCPSRQLLSTLGDKWVALVLSALAEGPARYSELRRHIAGVSQKMLTQTLRTLERDGLIDRDVEPTVPVTVRYSLTPTGHSLFAVVSALKSWAEQNMQTVLEARSAYDAAAGS</sequence>
<name>A0ABU0TTX9_MICTR</name>
<keyword evidence="1" id="KW-0805">Transcription regulation</keyword>
<organism evidence="5 6">
    <name type="scientific">Microbacterium trichothecenolyticum</name>
    <name type="common">Aureobacterium trichothecenolyticum</name>
    <dbReference type="NCBI Taxonomy" id="69370"/>
    <lineage>
        <taxon>Bacteria</taxon>
        <taxon>Bacillati</taxon>
        <taxon>Actinomycetota</taxon>
        <taxon>Actinomycetes</taxon>
        <taxon>Micrococcales</taxon>
        <taxon>Microbacteriaceae</taxon>
        <taxon>Microbacterium</taxon>
    </lineage>
</organism>
<dbReference type="InterPro" id="IPR036390">
    <property type="entry name" value="WH_DNA-bd_sf"/>
</dbReference>
<dbReference type="InterPro" id="IPR001845">
    <property type="entry name" value="HTH_ArsR_DNA-bd_dom"/>
</dbReference>
<dbReference type="InterPro" id="IPR011991">
    <property type="entry name" value="ArsR-like_HTH"/>
</dbReference>
<dbReference type="Gene3D" id="1.10.10.10">
    <property type="entry name" value="Winged helix-like DNA-binding domain superfamily/Winged helix DNA-binding domain"/>
    <property type="match status" value="1"/>
</dbReference>
<dbReference type="EMBL" id="JAUTBF010000001">
    <property type="protein sequence ID" value="MDQ1123121.1"/>
    <property type="molecule type" value="Genomic_DNA"/>
</dbReference>
<comment type="caution">
    <text evidence="5">The sequence shown here is derived from an EMBL/GenBank/DDBJ whole genome shotgun (WGS) entry which is preliminary data.</text>
</comment>
<accession>A0ABU0TTX9</accession>
<dbReference type="InterPro" id="IPR002577">
    <property type="entry name" value="HTH_HxlR"/>
</dbReference>
<dbReference type="Proteomes" id="UP001226691">
    <property type="component" value="Unassembled WGS sequence"/>
</dbReference>
<dbReference type="Pfam" id="PF01638">
    <property type="entry name" value="HxlR"/>
    <property type="match status" value="1"/>
</dbReference>
<dbReference type="PANTHER" id="PTHR33204:SF37">
    <property type="entry name" value="HTH-TYPE TRANSCRIPTIONAL REGULATOR YODB"/>
    <property type="match status" value="1"/>
</dbReference>
<dbReference type="InterPro" id="IPR036388">
    <property type="entry name" value="WH-like_DNA-bd_sf"/>
</dbReference>
<dbReference type="CDD" id="cd00090">
    <property type="entry name" value="HTH_ARSR"/>
    <property type="match status" value="1"/>
</dbReference>
<protein>
    <submittedName>
        <fullName evidence="5">DNA-binding HxlR family transcriptional regulator</fullName>
    </submittedName>
</protein>